<feature type="compositionally biased region" description="Basic residues" evidence="2">
    <location>
        <begin position="594"/>
        <end position="606"/>
    </location>
</feature>
<proteinExistence type="predicted"/>
<dbReference type="EMBL" id="RRYP01016847">
    <property type="protein sequence ID" value="TNV74555.1"/>
    <property type="molecule type" value="Genomic_DNA"/>
</dbReference>
<feature type="region of interest" description="Disordered" evidence="2">
    <location>
        <begin position="217"/>
        <end position="254"/>
    </location>
</feature>
<feature type="region of interest" description="Disordered" evidence="2">
    <location>
        <begin position="362"/>
        <end position="386"/>
    </location>
</feature>
<protein>
    <submittedName>
        <fullName evidence="3">Uncharacterized protein</fullName>
    </submittedName>
</protein>
<sequence length="1217" mass="140019">MLSQMKYKYRQMNNVRMNGGFNGNLAFHAKNQESLGVQFTAGFNSRENGGSSNSGEIHANYQFLSSKSGNSISSGSVYNNVVPQWNPPHLRESSSQKHPQNDLEHLFHKHYFENLIKQQNQAQDILQQVQANAIQTKFLNNYGELENQDFVSQQECQDEISSIKQDNDEVDSCPPENRDFIREHSQRMQRLLQQPVDNQINQIIETMERLNILTQNPARPAHSMNKDGSKSSLLSRSTSPNTMNNTQKSHTRNKELNKFLTTKTSSHLKTLPPALKSPVSTATARTSIKSIASPRRSISPKLMMTASPNTFKELARKIAKQQKSPLQKRSHERKKTPNKDEYINQELIQRLFIDHKRIKEVQDQKRCSQRQKEQSQMKDKPTISPRSREIALNSERFAKPIYSDVRYKQEIDKVNSKKEEAVRLKYMMQRDKEISEQQEMVQNSVHKNVVDCKLDRGDFIRKYNQQVRLWEARVKGQVKTCHQDQYLEENSNFKPTINHKSKVLAMKIEKIEKRVEQLQQQKKRNIEIMTVQSQNSFTPSINTRSEQLAHERRRKQPTKVPLLTQYLNVGDQENRQSTERLRDIVARSSSGHAIKSKSPQKPKQRRPATAITTHPHIEFARKSLDKEYSPISLLSKTRNTEKHTKVISNIYQDFQPLQTMQHRFTIEPKMRQPSLAQIGIANLATQQEGQSDYVIHRENNDDQLYDQQDESESDLTMSKQTTQYVYGILQSTENMQQYLHTYMRESIVEQAEELQQPLIAGSSSEEFGILQEYFKLRKEFDEQMSARVSLANTQPLQVQILDETESQGSVQDIQVRRLTMNESQSVATIVVNPSLRQLCQHPHLTSMGNLSCENNSQTVIMGKCNDAFVDDSPINIEVQQQSIQEAQSENSNFQSRTSSHSQHHRSYRKYLLQTKPLEPQPAPNAIIHQYQTSPMPDKQQTYTLTSSADTSAAVDFKNFQLSALQENHHKSLSQLKMSPVKLQNSLQGSENSREIQEVENILQNIKQSIEIIACKMKQPSGLNATVMECENESRDDSALNEGDQQESQGSCGLPVLNSESDRNDLGTKIEGLLKSNQAKQSPQKQVRDSLESYQYFVHQTEDPSQHSNYLLHIDQSPPSESEHDQRGNVIGQYLNEATVNLIQQHTEWCNNGKIDQDIVSRIVSNNKSQIKISISREDLCEIIERGLDLIEIVLSVVRQRSIKEVNEMDFLTFNNKY</sequence>
<gene>
    <name evidence="3" type="ORF">FGO68_gene15281</name>
</gene>
<reference evidence="3" key="1">
    <citation type="submission" date="2019-06" db="EMBL/GenBank/DDBJ databases">
        <authorList>
            <person name="Zheng W."/>
        </authorList>
    </citation>
    <scope>NUCLEOTIDE SEQUENCE</scope>
    <source>
        <strain evidence="3">QDHG01</strain>
    </source>
</reference>
<evidence type="ECO:0000256" key="2">
    <source>
        <dbReference type="SAM" id="MobiDB-lite"/>
    </source>
</evidence>
<feature type="coiled-coil region" evidence="1">
    <location>
        <begin position="501"/>
        <end position="528"/>
    </location>
</feature>
<evidence type="ECO:0000313" key="4">
    <source>
        <dbReference type="Proteomes" id="UP000785679"/>
    </source>
</evidence>
<feature type="region of interest" description="Disordered" evidence="2">
    <location>
        <begin position="586"/>
        <end position="609"/>
    </location>
</feature>
<feature type="compositionally biased region" description="Polar residues" evidence="2">
    <location>
        <begin position="883"/>
        <end position="893"/>
    </location>
</feature>
<keyword evidence="4" id="KW-1185">Reference proteome</keyword>
<evidence type="ECO:0000256" key="1">
    <source>
        <dbReference type="SAM" id="Coils"/>
    </source>
</evidence>
<dbReference type="Proteomes" id="UP000785679">
    <property type="component" value="Unassembled WGS sequence"/>
</dbReference>
<comment type="caution">
    <text evidence="3">The sequence shown here is derived from an EMBL/GenBank/DDBJ whole genome shotgun (WGS) entry which is preliminary data.</text>
</comment>
<evidence type="ECO:0000313" key="3">
    <source>
        <dbReference type="EMBL" id="TNV74555.1"/>
    </source>
</evidence>
<accession>A0A8J8SXS8</accession>
<feature type="region of interest" description="Disordered" evidence="2">
    <location>
        <begin position="1030"/>
        <end position="1063"/>
    </location>
</feature>
<name>A0A8J8SXS8_HALGN</name>
<feature type="region of interest" description="Disordered" evidence="2">
    <location>
        <begin position="883"/>
        <end position="905"/>
    </location>
</feature>
<feature type="compositionally biased region" description="Low complexity" evidence="2">
    <location>
        <begin position="230"/>
        <end position="239"/>
    </location>
</feature>
<keyword evidence="1" id="KW-0175">Coiled coil</keyword>
<organism evidence="3 4">
    <name type="scientific">Halteria grandinella</name>
    <dbReference type="NCBI Taxonomy" id="5974"/>
    <lineage>
        <taxon>Eukaryota</taxon>
        <taxon>Sar</taxon>
        <taxon>Alveolata</taxon>
        <taxon>Ciliophora</taxon>
        <taxon>Intramacronucleata</taxon>
        <taxon>Spirotrichea</taxon>
        <taxon>Stichotrichia</taxon>
        <taxon>Sporadotrichida</taxon>
        <taxon>Halteriidae</taxon>
        <taxon>Halteria</taxon>
    </lineage>
</organism>
<feature type="region of interest" description="Disordered" evidence="2">
    <location>
        <begin position="317"/>
        <end position="339"/>
    </location>
</feature>
<dbReference type="OrthoDB" id="10686783at2759"/>
<dbReference type="AlphaFoldDB" id="A0A8J8SXS8"/>